<evidence type="ECO:0000259" key="2">
    <source>
        <dbReference type="PROSITE" id="PS51840"/>
    </source>
</evidence>
<feature type="compositionally biased region" description="Low complexity" evidence="1">
    <location>
        <begin position="644"/>
        <end position="665"/>
    </location>
</feature>
<dbReference type="Pfam" id="PF10358">
    <property type="entry name" value="NT-C2"/>
    <property type="match status" value="1"/>
</dbReference>
<feature type="domain" description="C2 NT-type" evidence="2">
    <location>
        <begin position="7"/>
        <end position="186"/>
    </location>
</feature>
<accession>A0A811MFC1</accession>
<gene>
    <name evidence="3" type="ORF">NCGR_LOCUS3747</name>
</gene>
<dbReference type="AlphaFoldDB" id="A0A811MFC1"/>
<sequence>MVARMMRWPRPPAARKFRARLVVRRAEGLPPPPPPPATAAEPGSPEREAAAGAAPPRAAVVAAEVRWKGPRASVLGSLRRAAVRRNRTREDAGAAWEEEFESVVTLAAASQREGAAFHPWELAFCVFSDINKGPKNKPSILGTASLNLADYALTAGETIEIILPLSVPGGAPEPAPSLHLTLSMVELRAFQETSDASQRPAATLPLSPSSGDSLPGGKDEVSVIKAGLRKVKILTDLVSTRRSKKTCQDEEGGEDKFCVNSDGAEYPCDTESLDDDLDDRVQEDEFGDSTIRKSFSYGSLQSVNYVGGLVYAHAKIDGKHEDWIYYSNRKSDVGFHVEKVLPSTTETGLLTAKRSILPWRKRKLSLRSLKAKGEPLLKKAYGEEGGDDIDYDRRLLTSSDESVSEGSRGEDGSANGMVSEFGDDNFVIGNWELKEIISRDGHMKLSSQVFFASIDQRSERAAGESACTALVAVIADWFQANQNMMPIQSQFDSLIREGSLEWRNLCDNETYRERFPDKHFDLETVLHANIRPLTVSPSKSFIGFFQPEGDDDMSGFDFLNGAMSFDNIWDEIAQAAEFSSSDSPNLYIVSWNDHFFLLKVEHDAYYIIDTLGERLHEGCSQAYILKFDNDTTIHKVHGEKKPSSPDSSGPLKDSSGSESSSTDQDSGNDTEEGVLVSMGKESCKEYIKSFLAAIPIRELQVDIKKGLMASTPLHHRLQIEFQYTQSSPKETASATQLLTMAAPFEFSWPEPPPTMEVALTPAVSVV</sequence>
<dbReference type="PANTHER" id="PTHR31182">
    <property type="entry name" value="C2 NT-TYPE DOMAIN-CONTAINING PROTEIN"/>
    <property type="match status" value="1"/>
</dbReference>
<dbReference type="EMBL" id="CAJGYO010000001">
    <property type="protein sequence ID" value="CAD6205981.1"/>
    <property type="molecule type" value="Genomic_DNA"/>
</dbReference>
<keyword evidence="4" id="KW-1185">Reference proteome</keyword>
<dbReference type="Proteomes" id="UP000604825">
    <property type="component" value="Unassembled WGS sequence"/>
</dbReference>
<reference evidence="3" key="1">
    <citation type="submission" date="2020-10" db="EMBL/GenBank/DDBJ databases">
        <authorList>
            <person name="Han B."/>
            <person name="Lu T."/>
            <person name="Zhao Q."/>
            <person name="Huang X."/>
            <person name="Zhao Y."/>
        </authorList>
    </citation>
    <scope>NUCLEOTIDE SEQUENCE</scope>
</reference>
<organism evidence="3 4">
    <name type="scientific">Miscanthus lutarioriparius</name>
    <dbReference type="NCBI Taxonomy" id="422564"/>
    <lineage>
        <taxon>Eukaryota</taxon>
        <taxon>Viridiplantae</taxon>
        <taxon>Streptophyta</taxon>
        <taxon>Embryophyta</taxon>
        <taxon>Tracheophyta</taxon>
        <taxon>Spermatophyta</taxon>
        <taxon>Magnoliopsida</taxon>
        <taxon>Liliopsida</taxon>
        <taxon>Poales</taxon>
        <taxon>Poaceae</taxon>
        <taxon>PACMAD clade</taxon>
        <taxon>Panicoideae</taxon>
        <taxon>Andropogonodae</taxon>
        <taxon>Andropogoneae</taxon>
        <taxon>Saccharinae</taxon>
        <taxon>Miscanthus</taxon>
    </lineage>
</organism>
<proteinExistence type="predicted"/>
<feature type="region of interest" description="Disordered" evidence="1">
    <location>
        <begin position="635"/>
        <end position="672"/>
    </location>
</feature>
<feature type="compositionally biased region" description="Low complexity" evidence="1">
    <location>
        <begin position="204"/>
        <end position="216"/>
    </location>
</feature>
<dbReference type="InterPro" id="IPR019448">
    <property type="entry name" value="NT-C2"/>
</dbReference>
<comment type="caution">
    <text evidence="3">The sequence shown here is derived from an EMBL/GenBank/DDBJ whole genome shotgun (WGS) entry which is preliminary data.</text>
</comment>
<evidence type="ECO:0000256" key="1">
    <source>
        <dbReference type="SAM" id="MobiDB-lite"/>
    </source>
</evidence>
<dbReference type="PROSITE" id="PS51840">
    <property type="entry name" value="C2_NT"/>
    <property type="match status" value="1"/>
</dbReference>
<evidence type="ECO:0000313" key="4">
    <source>
        <dbReference type="Proteomes" id="UP000604825"/>
    </source>
</evidence>
<dbReference type="PANTHER" id="PTHR31182:SF15">
    <property type="entry name" value="F26K24.5 PROTEIN"/>
    <property type="match status" value="1"/>
</dbReference>
<evidence type="ECO:0000313" key="3">
    <source>
        <dbReference type="EMBL" id="CAD6205981.1"/>
    </source>
</evidence>
<feature type="region of interest" description="Disordered" evidence="1">
    <location>
        <begin position="194"/>
        <end position="217"/>
    </location>
</feature>
<protein>
    <recommendedName>
        <fullName evidence="2">C2 NT-type domain-containing protein</fullName>
    </recommendedName>
</protein>
<dbReference type="OrthoDB" id="733571at2759"/>
<feature type="region of interest" description="Disordered" evidence="1">
    <location>
        <begin position="23"/>
        <end position="55"/>
    </location>
</feature>
<name>A0A811MFC1_9POAL</name>